<evidence type="ECO:0000313" key="4">
    <source>
        <dbReference type="EMBL" id="PWN93572.1"/>
    </source>
</evidence>
<feature type="region of interest" description="Disordered" evidence="3">
    <location>
        <begin position="38"/>
        <end position="109"/>
    </location>
</feature>
<evidence type="ECO:0000256" key="2">
    <source>
        <dbReference type="PROSITE-ProRule" id="PRU00708"/>
    </source>
</evidence>
<evidence type="ECO:0008006" key="6">
    <source>
        <dbReference type="Google" id="ProtNLM"/>
    </source>
</evidence>
<organism evidence="4 5">
    <name type="scientific">Acaromyces ingoldii</name>
    <dbReference type="NCBI Taxonomy" id="215250"/>
    <lineage>
        <taxon>Eukaryota</taxon>
        <taxon>Fungi</taxon>
        <taxon>Dikarya</taxon>
        <taxon>Basidiomycota</taxon>
        <taxon>Ustilaginomycotina</taxon>
        <taxon>Exobasidiomycetes</taxon>
        <taxon>Exobasidiales</taxon>
        <taxon>Cryptobasidiaceae</taxon>
        <taxon>Acaromyces</taxon>
    </lineage>
</organism>
<dbReference type="Gene3D" id="1.25.40.10">
    <property type="entry name" value="Tetratricopeptide repeat domain"/>
    <property type="match status" value="2"/>
</dbReference>
<accession>A0A316YWR6</accession>
<dbReference type="PROSITE" id="PS51375">
    <property type="entry name" value="PPR"/>
    <property type="match status" value="1"/>
</dbReference>
<dbReference type="AlphaFoldDB" id="A0A316YWR6"/>
<dbReference type="InterPro" id="IPR002885">
    <property type="entry name" value="PPR_rpt"/>
</dbReference>
<name>A0A316YWR6_9BASI</name>
<protein>
    <recommendedName>
        <fullName evidence="6">Pentacotripeptide-repeat region of PRORP domain-containing protein</fullName>
    </recommendedName>
</protein>
<keyword evidence="1" id="KW-0677">Repeat</keyword>
<dbReference type="STRING" id="215250.A0A316YWR6"/>
<dbReference type="Proteomes" id="UP000245768">
    <property type="component" value="Unassembled WGS sequence"/>
</dbReference>
<evidence type="ECO:0000256" key="3">
    <source>
        <dbReference type="SAM" id="MobiDB-lite"/>
    </source>
</evidence>
<dbReference type="GeneID" id="37046582"/>
<gene>
    <name evidence="4" type="ORF">FA10DRAFT_298945</name>
</gene>
<dbReference type="InParanoid" id="A0A316YWR6"/>
<feature type="compositionally biased region" description="Polar residues" evidence="3">
    <location>
        <begin position="96"/>
        <end position="109"/>
    </location>
</feature>
<dbReference type="InterPro" id="IPR011990">
    <property type="entry name" value="TPR-like_helical_dom_sf"/>
</dbReference>
<keyword evidence="5" id="KW-1185">Reference proteome</keyword>
<proteinExistence type="predicted"/>
<evidence type="ECO:0000313" key="5">
    <source>
        <dbReference type="Proteomes" id="UP000245768"/>
    </source>
</evidence>
<dbReference type="OrthoDB" id="185373at2759"/>
<feature type="compositionally biased region" description="Polar residues" evidence="3">
    <location>
        <begin position="43"/>
        <end position="52"/>
    </location>
</feature>
<evidence type="ECO:0000256" key="1">
    <source>
        <dbReference type="ARBA" id="ARBA00022737"/>
    </source>
</evidence>
<feature type="repeat" description="PPR" evidence="2">
    <location>
        <begin position="747"/>
        <end position="781"/>
    </location>
</feature>
<dbReference type="PANTHER" id="PTHR47939:SF13">
    <property type="entry name" value="OS03G0201400 PROTEIN"/>
    <property type="match status" value="1"/>
</dbReference>
<reference evidence="4 5" key="1">
    <citation type="journal article" date="2018" name="Mol. Biol. Evol.">
        <title>Broad Genomic Sampling Reveals a Smut Pathogenic Ancestry of the Fungal Clade Ustilaginomycotina.</title>
        <authorList>
            <person name="Kijpornyongpan T."/>
            <person name="Mondo S.J."/>
            <person name="Barry K."/>
            <person name="Sandor L."/>
            <person name="Lee J."/>
            <person name="Lipzen A."/>
            <person name="Pangilinan J."/>
            <person name="LaButti K."/>
            <person name="Hainaut M."/>
            <person name="Henrissat B."/>
            <person name="Grigoriev I.V."/>
            <person name="Spatafora J.W."/>
            <person name="Aime M.C."/>
        </authorList>
    </citation>
    <scope>NUCLEOTIDE SEQUENCE [LARGE SCALE GENOMIC DNA]</scope>
    <source>
        <strain evidence="4 5">MCA 4198</strain>
    </source>
</reference>
<dbReference type="RefSeq" id="XP_025380770.1">
    <property type="nucleotide sequence ID" value="XM_025524666.1"/>
</dbReference>
<dbReference type="PANTHER" id="PTHR47939">
    <property type="entry name" value="MEMBRANE-ASSOCIATED SALT-INDUCIBLE PROTEIN-LIKE"/>
    <property type="match status" value="1"/>
</dbReference>
<dbReference type="EMBL" id="KZ819634">
    <property type="protein sequence ID" value="PWN93572.1"/>
    <property type="molecule type" value="Genomic_DNA"/>
</dbReference>
<dbReference type="InterPro" id="IPR050667">
    <property type="entry name" value="PPR-containing_protein"/>
</dbReference>
<sequence length="996" mass="110010">MLGGGPGRRCVAAASRHAQLPPLFLCPSVSSIRVAPRRVRHASSASGEASVSTRRRSSDAGLIGSQGRSQAGKLTASATGENTRGRRRDVDESKGEGTSTSAGNLENNRSNELLMVREIANDVISKGATKLEAENEVVLQEAKRLLLDFTNTGGGEEDEATLAETTLRLALAFSSANQEKDAFELLQASAQRGIDLSMASWRSLFESDKLRADVITDLFDLARQLCGDEVALAEDDLVEAYCQALCKQGREREINNLLERYEGLGKAAPRCVFELLLDVQLREKNSIQARRTLRKMGAQHSEVDVKALLLVMLHGRASLRKDILDIIDETSARQRKPKAAVLYDLITHLCDRGDVKGVLTALRVFGAPTRALHTQRAAAAACRPTQTTYLSIVRMFARSNQPRHALRFAALAMDAAWCFMDKGGQTAVVTAMLDVVEAFNRTGLHAEALQVGAHLIDVQQPFSTSGLSTTLANCQLPPRGSVTPSRRIYAALLRSTTRLPLPQVVPTARALLLDLGSHGKIMDGAVRMAFMEVMLATMRHVKKAEIYKIFDDIMRAVPDLSSSQALSDPMKVTLKRDGKMCEREVDVHNLTQFVGLLKQRGALDQLLIAADRDHRRQRRGRYPEAEVRPPETIDAQEWMREADMSPTPYSQALNPDQADSTCAAEREMNLEEKLSTEGYALRLKVYAVLRLDHASAQAIYRSMVTHGVPPSMLHVAPVTEGLVASGRMKEAIDVQRRAKDALGQDTTLRIYAAVARGFARRKDWKGVRAVFAEMKADGVEPDQALLGVMAAAERGVTSSFGSPAPREYSQRLVSTVQPLLGSLSGERIGERQNIRSISPVYKTTTVETATSTFATLMNQGMCLEAQQYMYQHLISPSALWASSSPLSLERADAVLRRQVYRSSHWIKREMDKLQHAGAGRQGYESQMARLKEASELVKLNRRLAKGPAPRRTRARHEESQARSSFLRLFWDAVVTRYLFDEAHRVGRRPLQKSTND</sequence>
<dbReference type="NCBIfam" id="TIGR00756">
    <property type="entry name" value="PPR"/>
    <property type="match status" value="1"/>
</dbReference>